<reference evidence="2" key="1">
    <citation type="submission" date="2016-10" db="EMBL/GenBank/DDBJ databases">
        <authorList>
            <person name="Varghese N."/>
            <person name="Submissions S."/>
        </authorList>
    </citation>
    <scope>NUCLEOTIDE SEQUENCE [LARGE SCALE GENOMIC DNA]</scope>
    <source>
        <strain>GEY</strain>
        <strain evidence="2">DSM 9560</strain>
    </source>
</reference>
<organism evidence="1 2">
    <name type="scientific">Thermoflexibacter ruber</name>
    <dbReference type="NCBI Taxonomy" id="1003"/>
    <lineage>
        <taxon>Bacteria</taxon>
        <taxon>Pseudomonadati</taxon>
        <taxon>Bacteroidota</taxon>
        <taxon>Cytophagia</taxon>
        <taxon>Cytophagales</taxon>
        <taxon>Thermoflexibacteraceae</taxon>
        <taxon>Thermoflexibacter</taxon>
    </lineage>
</organism>
<evidence type="ECO:0000313" key="1">
    <source>
        <dbReference type="EMBL" id="SFF42813.1"/>
    </source>
</evidence>
<sequence>MNSKKVIVFVFFLFTWVEKSLAQQVFFCRNYHSEITYNELLSTHSNTFKIDPIKGDSIFLIFTSSQHIVKPKIYVFIDKKNAQGKFEEFDSQRISIEETEQKIAIHKYLFNKEGTYKIIFANAEKKEIISAMLNINFETNLIFCEQVDRSDYPVDYESFYKGKNKNLFKLNENAQTDLYVYLKLSKPIGSKEVFLEIYQHDGKGYNHLVGNTRFSINPAWEYTYFKTKLGKIGKYRVRIKDDKGKILGMNYLEIID</sequence>
<dbReference type="Proteomes" id="UP000199513">
    <property type="component" value="Unassembled WGS sequence"/>
</dbReference>
<proteinExistence type="predicted"/>
<dbReference type="RefSeq" id="WP_091548613.1">
    <property type="nucleotide sequence ID" value="NZ_FONY01000033.1"/>
</dbReference>
<keyword evidence="2" id="KW-1185">Reference proteome</keyword>
<evidence type="ECO:0000313" key="2">
    <source>
        <dbReference type="Proteomes" id="UP000199513"/>
    </source>
</evidence>
<dbReference type="AlphaFoldDB" id="A0A1I2IME7"/>
<dbReference type="EMBL" id="FONY01000033">
    <property type="protein sequence ID" value="SFF42813.1"/>
    <property type="molecule type" value="Genomic_DNA"/>
</dbReference>
<accession>A0A1I2IME7</accession>
<gene>
    <name evidence="1" type="ORF">SAMN04488541_103342</name>
</gene>
<name>A0A1I2IME7_9BACT</name>
<dbReference type="STRING" id="1003.SAMN04488541_103342"/>
<protein>
    <submittedName>
        <fullName evidence="1">Uncharacterized protein</fullName>
    </submittedName>
</protein>